<dbReference type="EMBL" id="CCSB01000004">
    <property type="protein sequence ID" value="CDZ79314.1"/>
    <property type="molecule type" value="Genomic_DNA"/>
</dbReference>
<reference evidence="3 4" key="1">
    <citation type="submission" date="2014-06" db="EMBL/GenBank/DDBJ databases">
        <authorList>
            <person name="Urmite Genomes Urmite Genomes"/>
        </authorList>
    </citation>
    <scope>NUCLEOTIDE SEQUENCE [LARGE SCALE GENOMIC DNA]</scope>
</reference>
<evidence type="ECO:0000313" key="4">
    <source>
        <dbReference type="Proteomes" id="UP000044071"/>
    </source>
</evidence>
<keyword evidence="1" id="KW-0732">Signal</keyword>
<accession>A0A078L5E8</accession>
<feature type="signal peptide" evidence="1">
    <location>
        <begin position="1"/>
        <end position="20"/>
    </location>
</feature>
<dbReference type="SUPFAM" id="SSF56601">
    <property type="entry name" value="beta-lactamase/transpeptidase-like"/>
    <property type="match status" value="1"/>
</dbReference>
<dbReference type="InterPro" id="IPR001466">
    <property type="entry name" value="Beta-lactam-related"/>
</dbReference>
<evidence type="ECO:0000313" key="3">
    <source>
        <dbReference type="EMBL" id="CDZ79314.1"/>
    </source>
</evidence>
<keyword evidence="4" id="KW-1185">Reference proteome</keyword>
<feature type="chain" id="PRO_5009744232" evidence="1">
    <location>
        <begin position="21"/>
        <end position="403"/>
    </location>
</feature>
<dbReference type="GO" id="GO:0004180">
    <property type="term" value="F:carboxypeptidase activity"/>
    <property type="evidence" value="ECO:0007669"/>
    <property type="project" value="UniProtKB-KW"/>
</dbReference>
<feature type="domain" description="Beta-lactamase-related" evidence="2">
    <location>
        <begin position="47"/>
        <end position="375"/>
    </location>
</feature>
<dbReference type="Pfam" id="PF00144">
    <property type="entry name" value="Beta-lactamase"/>
    <property type="match status" value="1"/>
</dbReference>
<keyword evidence="3" id="KW-0378">Hydrolase</keyword>
<dbReference type="PANTHER" id="PTHR46825:SF7">
    <property type="entry name" value="D-ALANYL-D-ALANINE CARBOXYPEPTIDASE"/>
    <property type="match status" value="1"/>
</dbReference>
<dbReference type="eggNOG" id="COG1680">
    <property type="taxonomic scope" value="Bacteria"/>
</dbReference>
<gene>
    <name evidence="3" type="ORF">BN59_03632</name>
</gene>
<keyword evidence="3" id="KW-0121">Carboxypeptidase</keyword>
<dbReference type="PANTHER" id="PTHR46825">
    <property type="entry name" value="D-ALANYL-D-ALANINE-CARBOXYPEPTIDASE/ENDOPEPTIDASE AMPH"/>
    <property type="match status" value="1"/>
</dbReference>
<dbReference type="Proteomes" id="UP000044071">
    <property type="component" value="Unassembled WGS sequence"/>
</dbReference>
<dbReference type="AlphaFoldDB" id="A0A078L5E8"/>
<protein>
    <submittedName>
        <fullName evidence="3">D-alanyl-D-alanine carboxypeptidase</fullName>
    </submittedName>
</protein>
<keyword evidence="3" id="KW-0645">Protease</keyword>
<dbReference type="STRING" id="1034943.BN59_03632"/>
<dbReference type="OrthoDB" id="9799367at2"/>
<dbReference type="Gene3D" id="3.40.710.10">
    <property type="entry name" value="DD-peptidase/beta-lactamase superfamily"/>
    <property type="match status" value="1"/>
</dbReference>
<dbReference type="InterPro" id="IPR012338">
    <property type="entry name" value="Beta-lactam/transpept-like"/>
</dbReference>
<dbReference type="InterPro" id="IPR050491">
    <property type="entry name" value="AmpC-like"/>
</dbReference>
<name>A0A078L5E8_9GAMM</name>
<dbReference type="RefSeq" id="WP_044012527.1">
    <property type="nucleotide sequence ID" value="NZ_CCVW01000004.1"/>
</dbReference>
<proteinExistence type="predicted"/>
<evidence type="ECO:0000256" key="1">
    <source>
        <dbReference type="SAM" id="SignalP"/>
    </source>
</evidence>
<sequence length="403" mass="44577">MAKIIRSLLLALVSYQSAQAADALRPINQEILQTIVSKTAKDFLVPGAFVLLRTPQGDYEVAYGTTEEGKTSSPNKNTHYRLASNTKTMTAAVILKQAQEGKLNLDDPVSKFIPEVPNGDKITIRDLLRMRSGLYNYTESPEFLAILDTEPNKAWTPEEVLSFAFKQPPYFKANAAFNYCNTNYVLLGLIAEKVEHKPLAAIMQERLFKPLNMSNTLLPAETSNTLPEPFSHGYQYGSATFALRDQPYPPEMQAAAKAGTLKPSDYTFLNPSYATAAGGAISTAHDLAIWIKALVSGKVFNADFQKQWLNSFMLESPDKPQGQSYGFGMNTIQFGPNKLYYHGGEIPGYNTFLGYDPVNKVTLIIWTNLNMSIDNQLTANTIMMRIVEQLYVVPPSQAKGASA</sequence>
<organism evidence="3 4">
    <name type="scientific">Legionella massiliensis</name>
    <dbReference type="NCBI Taxonomy" id="1034943"/>
    <lineage>
        <taxon>Bacteria</taxon>
        <taxon>Pseudomonadati</taxon>
        <taxon>Pseudomonadota</taxon>
        <taxon>Gammaproteobacteria</taxon>
        <taxon>Legionellales</taxon>
        <taxon>Legionellaceae</taxon>
        <taxon>Legionella</taxon>
    </lineage>
</organism>
<evidence type="ECO:0000259" key="2">
    <source>
        <dbReference type="Pfam" id="PF00144"/>
    </source>
</evidence>